<comment type="caution">
    <text evidence="2">The sequence shown here is derived from an EMBL/GenBank/DDBJ whole genome shotgun (WGS) entry which is preliminary data.</text>
</comment>
<dbReference type="AlphaFoldDB" id="A0AAD6HC06"/>
<evidence type="ECO:0000256" key="1">
    <source>
        <dbReference type="SAM" id="MobiDB-lite"/>
    </source>
</evidence>
<dbReference type="SUPFAM" id="SSF51316">
    <property type="entry name" value="Mss4-like"/>
    <property type="match status" value="1"/>
</dbReference>
<protein>
    <submittedName>
        <fullName evidence="2">Glutathione-dependent formaldehyde-activating enzyme/centromere protein V</fullName>
    </submittedName>
</protein>
<feature type="region of interest" description="Disordered" evidence="1">
    <location>
        <begin position="138"/>
        <end position="177"/>
    </location>
</feature>
<organism evidence="2 3">
    <name type="scientific">Penicillium malachiteum</name>
    <dbReference type="NCBI Taxonomy" id="1324776"/>
    <lineage>
        <taxon>Eukaryota</taxon>
        <taxon>Fungi</taxon>
        <taxon>Dikarya</taxon>
        <taxon>Ascomycota</taxon>
        <taxon>Pezizomycotina</taxon>
        <taxon>Eurotiomycetes</taxon>
        <taxon>Eurotiomycetidae</taxon>
        <taxon>Eurotiales</taxon>
        <taxon>Aspergillaceae</taxon>
        <taxon>Penicillium</taxon>
    </lineage>
</organism>
<sequence>MPHEPLHGSCSCGRNHYQIQIPDDVTDHASVYFDSSRDSRRFQGTPLTAWLRVPLDWYHSYTTSFFPDETHTSIRRAFTPHDAPQTRRIFCGFCGTPLSFWTEDPTEEADYMSIAIGSLLSADQHALEDLRLLPEDSDEDVPYTSISSPSTLAPAQQATSTDSITVPSFSDSPDLSRSVRSGVIHGIPWFEEMVEGSRLGRLMRSKRGKGVSDDKSTSIEWEISEWYDDGSRGIIQEDSDSNDRPTGKRKRQHADADSRQKRA</sequence>
<proteinExistence type="predicted"/>
<dbReference type="EMBL" id="JAQJAN010000020">
    <property type="protein sequence ID" value="KAJ5704098.1"/>
    <property type="molecule type" value="Genomic_DNA"/>
</dbReference>
<feature type="compositionally biased region" description="Basic and acidic residues" evidence="1">
    <location>
        <begin position="253"/>
        <end position="263"/>
    </location>
</feature>
<feature type="region of interest" description="Disordered" evidence="1">
    <location>
        <begin position="230"/>
        <end position="263"/>
    </location>
</feature>
<evidence type="ECO:0000313" key="2">
    <source>
        <dbReference type="EMBL" id="KAJ5704098.1"/>
    </source>
</evidence>
<feature type="compositionally biased region" description="Polar residues" evidence="1">
    <location>
        <begin position="144"/>
        <end position="177"/>
    </location>
</feature>
<reference evidence="2" key="2">
    <citation type="submission" date="2023-01" db="EMBL/GenBank/DDBJ databases">
        <authorList>
            <person name="Petersen C."/>
        </authorList>
    </citation>
    <scope>NUCLEOTIDE SEQUENCE</scope>
    <source>
        <strain evidence="2">IBT 17514</strain>
    </source>
</reference>
<gene>
    <name evidence="2" type="ORF">N7493_011236</name>
</gene>
<dbReference type="Gene3D" id="3.90.1590.10">
    <property type="entry name" value="glutathione-dependent formaldehyde- activating enzyme (gfa)"/>
    <property type="match status" value="1"/>
</dbReference>
<dbReference type="Proteomes" id="UP001215712">
    <property type="component" value="Unassembled WGS sequence"/>
</dbReference>
<accession>A0AAD6HC06</accession>
<keyword evidence="3" id="KW-1185">Reference proteome</keyword>
<reference evidence="2" key="1">
    <citation type="journal article" date="2023" name="IMA Fungus">
        <title>Comparative genomic study of the Penicillium genus elucidates a diverse pangenome and 15 lateral gene transfer events.</title>
        <authorList>
            <person name="Petersen C."/>
            <person name="Sorensen T."/>
            <person name="Nielsen M.R."/>
            <person name="Sondergaard T.E."/>
            <person name="Sorensen J.L."/>
            <person name="Fitzpatrick D.A."/>
            <person name="Frisvad J.C."/>
            <person name="Nielsen K.L."/>
        </authorList>
    </citation>
    <scope>NUCLEOTIDE SEQUENCE</scope>
    <source>
        <strain evidence="2">IBT 17514</strain>
    </source>
</reference>
<dbReference type="InterPro" id="IPR011057">
    <property type="entry name" value="Mss4-like_sf"/>
</dbReference>
<name>A0AAD6HC06_9EURO</name>
<evidence type="ECO:0000313" key="3">
    <source>
        <dbReference type="Proteomes" id="UP001215712"/>
    </source>
</evidence>